<name>A0AAD6IIS7_PENCN</name>
<evidence type="ECO:0000313" key="3">
    <source>
        <dbReference type="Proteomes" id="UP001219568"/>
    </source>
</evidence>
<dbReference type="Gene3D" id="2.60.40.640">
    <property type="match status" value="1"/>
</dbReference>
<dbReference type="PANTHER" id="PTHR31904">
    <property type="entry name" value="BYPASS OF STOP CODON PROTEIN 5-RELATED"/>
    <property type="match status" value="1"/>
</dbReference>
<gene>
    <name evidence="2" type="ORF">N7460_001373</name>
</gene>
<reference evidence="2" key="1">
    <citation type="journal article" date="2023" name="IMA Fungus">
        <title>Comparative genomic study of the Penicillium genus elucidates a diverse pangenome and 15 lateral gene transfer events.</title>
        <authorList>
            <person name="Petersen C."/>
            <person name="Sorensen T."/>
            <person name="Nielsen M.R."/>
            <person name="Sondergaard T.E."/>
            <person name="Sorensen J.L."/>
            <person name="Fitzpatrick D.A."/>
            <person name="Frisvad J.C."/>
            <person name="Nielsen K.L."/>
        </authorList>
    </citation>
    <scope>NUCLEOTIDE SEQUENCE</scope>
    <source>
        <strain evidence="2">IBT 15450</strain>
    </source>
</reference>
<sequence>MIDHQGRFNKGFRTSIKIELCEHHAGKRDFYTTGDSIDGYVWITIDHLLGPGMVEVAFRGQSRIVDDWVLLPVSTYRQQNFLELHQPIENDAFNPDRVLKDGFEYKFPFKFIVPNELPIHACRHKEEHCKIDRSHLLLPPTLGRDDEKRPVRLKDSSFDKIRITYSVQAKLLRQHTEENQPNEPLASALMPVRIIPALQEMPPAYTLDHLQICPQSLRPSKIASWQAAKGTFRVCTLEPNPISLLASSYEESKGPVTTVTMEMEFQPTHDEPPPAISRISRKLLAHTTTHAVPFRTSLSGPICKSKQKTETHIVRLGDLKMSSVRWVEQPPANNVGRDTKEWVTRTGDRVKDSQQKRLYTATIDVLICLPNTKTFVPTFDSCLISRSYAVEIFLYYSFSRKSIGSSPISLRVPLQITGPGR</sequence>
<evidence type="ECO:0000259" key="1">
    <source>
        <dbReference type="Pfam" id="PF04426"/>
    </source>
</evidence>
<dbReference type="AlphaFoldDB" id="A0AAD6IIS7"/>
<accession>A0AAD6IIS7</accession>
<organism evidence="2 3">
    <name type="scientific">Penicillium canescens</name>
    <dbReference type="NCBI Taxonomy" id="5083"/>
    <lineage>
        <taxon>Eukaryota</taxon>
        <taxon>Fungi</taxon>
        <taxon>Dikarya</taxon>
        <taxon>Ascomycota</taxon>
        <taxon>Pezizomycotina</taxon>
        <taxon>Eurotiomycetes</taxon>
        <taxon>Eurotiomycetidae</taxon>
        <taxon>Eurotiales</taxon>
        <taxon>Aspergillaceae</taxon>
        <taxon>Penicillium</taxon>
    </lineage>
</organism>
<dbReference type="InterPro" id="IPR022794">
    <property type="entry name" value="Bul1_C"/>
</dbReference>
<dbReference type="InterPro" id="IPR039634">
    <property type="entry name" value="Bul1-like"/>
</dbReference>
<dbReference type="Pfam" id="PF04426">
    <property type="entry name" value="Bul1_C"/>
    <property type="match status" value="1"/>
</dbReference>
<dbReference type="EMBL" id="JAQJZL010000002">
    <property type="protein sequence ID" value="KAJ6050839.1"/>
    <property type="molecule type" value="Genomic_DNA"/>
</dbReference>
<evidence type="ECO:0000313" key="2">
    <source>
        <dbReference type="EMBL" id="KAJ6050839.1"/>
    </source>
</evidence>
<protein>
    <recommendedName>
        <fullName evidence="1">Bul1 C-terminal domain-containing protein</fullName>
    </recommendedName>
</protein>
<comment type="caution">
    <text evidence="2">The sequence shown here is derived from an EMBL/GenBank/DDBJ whole genome shotgun (WGS) entry which is preliminary data.</text>
</comment>
<dbReference type="PANTHER" id="PTHR31904:SF1">
    <property type="entry name" value="BYPASS OF STOP CODON PROTEIN 5-RELATED"/>
    <property type="match status" value="1"/>
</dbReference>
<dbReference type="Proteomes" id="UP001219568">
    <property type="component" value="Unassembled WGS sequence"/>
</dbReference>
<feature type="domain" description="Bul1 C-terminal" evidence="1">
    <location>
        <begin position="346"/>
        <end position="416"/>
    </location>
</feature>
<dbReference type="InterPro" id="IPR014752">
    <property type="entry name" value="Arrestin-like_C"/>
</dbReference>
<reference evidence="2" key="2">
    <citation type="submission" date="2023-01" db="EMBL/GenBank/DDBJ databases">
        <authorList>
            <person name="Petersen C."/>
        </authorList>
    </citation>
    <scope>NUCLEOTIDE SEQUENCE</scope>
    <source>
        <strain evidence="2">IBT 15450</strain>
    </source>
</reference>
<keyword evidence="3" id="KW-1185">Reference proteome</keyword>
<proteinExistence type="predicted"/>